<dbReference type="AlphaFoldDB" id="A0A9D9HYZ9"/>
<dbReference type="EMBL" id="JADIML010000015">
    <property type="protein sequence ID" value="MBO8462387.1"/>
    <property type="molecule type" value="Genomic_DNA"/>
</dbReference>
<protein>
    <submittedName>
        <fullName evidence="1">Uncharacterized protein</fullName>
    </submittedName>
</protein>
<evidence type="ECO:0000313" key="2">
    <source>
        <dbReference type="Proteomes" id="UP000823618"/>
    </source>
</evidence>
<gene>
    <name evidence="1" type="ORF">IAC13_00470</name>
</gene>
<comment type="caution">
    <text evidence="1">The sequence shown here is derived from an EMBL/GenBank/DDBJ whole genome shotgun (WGS) entry which is preliminary data.</text>
</comment>
<feature type="non-terminal residue" evidence="1">
    <location>
        <position position="1"/>
    </location>
</feature>
<evidence type="ECO:0000313" key="1">
    <source>
        <dbReference type="EMBL" id="MBO8462387.1"/>
    </source>
</evidence>
<reference evidence="1" key="2">
    <citation type="journal article" date="2021" name="PeerJ">
        <title>Extensive microbial diversity within the chicken gut microbiome revealed by metagenomics and culture.</title>
        <authorList>
            <person name="Gilroy R."/>
            <person name="Ravi A."/>
            <person name="Getino M."/>
            <person name="Pursley I."/>
            <person name="Horton D.L."/>
            <person name="Alikhan N.F."/>
            <person name="Baker D."/>
            <person name="Gharbi K."/>
            <person name="Hall N."/>
            <person name="Watson M."/>
            <person name="Adriaenssens E.M."/>
            <person name="Foster-Nyarko E."/>
            <person name="Jarju S."/>
            <person name="Secka A."/>
            <person name="Antonio M."/>
            <person name="Oren A."/>
            <person name="Chaudhuri R.R."/>
            <person name="La Ragione R."/>
            <person name="Hildebrand F."/>
            <person name="Pallen M.J."/>
        </authorList>
    </citation>
    <scope>NUCLEOTIDE SEQUENCE</scope>
    <source>
        <strain evidence="1">E3-2379</strain>
    </source>
</reference>
<accession>A0A9D9HYZ9</accession>
<organism evidence="1 2">
    <name type="scientific">Candidatus Scybalomonas excrementavium</name>
    <dbReference type="NCBI Taxonomy" id="2840943"/>
    <lineage>
        <taxon>Bacteria</taxon>
        <taxon>Bacillati</taxon>
        <taxon>Bacillota</taxon>
        <taxon>Clostridia</taxon>
        <taxon>Lachnospirales</taxon>
        <taxon>Lachnospiraceae</taxon>
        <taxon>Lachnospiraceae incertae sedis</taxon>
        <taxon>Candidatus Scybalomonas</taxon>
    </lineage>
</organism>
<reference evidence="1" key="1">
    <citation type="submission" date="2020-10" db="EMBL/GenBank/DDBJ databases">
        <authorList>
            <person name="Gilroy R."/>
        </authorList>
    </citation>
    <scope>NUCLEOTIDE SEQUENCE</scope>
    <source>
        <strain evidence="1">E3-2379</strain>
    </source>
</reference>
<sequence>NILEQDYEYKENVALFTKIDVDRVYDKVLFDKIDISVPIDIFKIEELEFKDLERFRDNILKIEKQEKVTKSDKIVSTYNRLYNQMKIEGIKYSNTQIGKLHLYHLYSKLNEILVS</sequence>
<dbReference type="Proteomes" id="UP000823618">
    <property type="component" value="Unassembled WGS sequence"/>
</dbReference>
<name>A0A9D9HYZ9_9FIRM</name>
<proteinExistence type="predicted"/>